<evidence type="ECO:0000256" key="1">
    <source>
        <dbReference type="SAM" id="MobiDB-lite"/>
    </source>
</evidence>
<dbReference type="SUPFAM" id="SSF110857">
    <property type="entry name" value="Gamma-glutamyl cyclotransferase-like"/>
    <property type="match status" value="1"/>
</dbReference>
<accession>A0A1B0C3U2</accession>
<dbReference type="VEuPathDB" id="VectorBase:GPPI048366"/>
<keyword evidence="3" id="KW-1185">Reference proteome</keyword>
<organism evidence="2 3">
    <name type="scientific">Glossina palpalis gambiensis</name>
    <dbReference type="NCBI Taxonomy" id="67801"/>
    <lineage>
        <taxon>Eukaryota</taxon>
        <taxon>Metazoa</taxon>
        <taxon>Ecdysozoa</taxon>
        <taxon>Arthropoda</taxon>
        <taxon>Hexapoda</taxon>
        <taxon>Insecta</taxon>
        <taxon>Pterygota</taxon>
        <taxon>Neoptera</taxon>
        <taxon>Endopterygota</taxon>
        <taxon>Diptera</taxon>
        <taxon>Brachycera</taxon>
        <taxon>Muscomorpha</taxon>
        <taxon>Hippoboscoidea</taxon>
        <taxon>Glossinidae</taxon>
        <taxon>Glossina</taxon>
    </lineage>
</organism>
<proteinExistence type="predicted"/>
<feature type="compositionally biased region" description="Basic and acidic residues" evidence="1">
    <location>
        <begin position="62"/>
        <end position="79"/>
    </location>
</feature>
<dbReference type="AlphaFoldDB" id="A0A1B0C3U2"/>
<evidence type="ECO:0000313" key="3">
    <source>
        <dbReference type="Proteomes" id="UP000092460"/>
    </source>
</evidence>
<reference evidence="2" key="2">
    <citation type="submission" date="2020-05" db="UniProtKB">
        <authorList>
            <consortium name="EnsemblMetazoa"/>
        </authorList>
    </citation>
    <scope>IDENTIFICATION</scope>
    <source>
        <strain evidence="2">IAEA</strain>
    </source>
</reference>
<dbReference type="InterPro" id="IPR036568">
    <property type="entry name" value="GGCT-like_sf"/>
</dbReference>
<sequence length="79" mass="9527">MLKKLDELEEYPEYYDREIQEIRMEKRMKVLVIYNEKLAGPLITKTITTLLTSYHSSPEFPYKPRSERDSNINIKDEMI</sequence>
<dbReference type="EnsemblMetazoa" id="GPPI048366-RA">
    <property type="protein sequence ID" value="GPPI048366-PA"/>
    <property type="gene ID" value="GPPI048366"/>
</dbReference>
<evidence type="ECO:0000313" key="2">
    <source>
        <dbReference type="EnsemblMetazoa" id="GPPI048366-PA"/>
    </source>
</evidence>
<feature type="region of interest" description="Disordered" evidence="1">
    <location>
        <begin position="58"/>
        <end position="79"/>
    </location>
</feature>
<protein>
    <submittedName>
        <fullName evidence="2">Uncharacterized protein</fullName>
    </submittedName>
</protein>
<name>A0A1B0C3U2_9MUSC</name>
<dbReference type="STRING" id="67801.A0A1B0C3U2"/>
<dbReference type="EMBL" id="JXJN01025104">
    <property type="status" value="NOT_ANNOTATED_CDS"/>
    <property type="molecule type" value="Genomic_DNA"/>
</dbReference>
<reference evidence="3" key="1">
    <citation type="submission" date="2015-01" db="EMBL/GenBank/DDBJ databases">
        <authorList>
            <person name="Aksoy S."/>
            <person name="Warren W."/>
            <person name="Wilson R.K."/>
        </authorList>
    </citation>
    <scope>NUCLEOTIDE SEQUENCE [LARGE SCALE GENOMIC DNA]</scope>
    <source>
        <strain evidence="3">IAEA</strain>
    </source>
</reference>
<dbReference type="Proteomes" id="UP000092460">
    <property type="component" value="Unassembled WGS sequence"/>
</dbReference>